<protein>
    <submittedName>
        <fullName evidence="3">DUF1624 domain-containing protein</fullName>
    </submittedName>
</protein>
<sequence>MQNTLYKHTAAAEVTSRSGRITSIDALRGLIIILMALDHVRDFWSATPYRADDVSQASIALFMTRWITHFCAPIFVFLTGVSILLYKQQQGDLRTASIFLLKRGAWMIFLELAVVGFFWQFSYDVIFIQVIWVIGWSMLCMAGLIWLPRWLLTSLTVILIAGHQLLIYIEPKQVTVENLGWIFLHRPVQFLPLSEGLPPLFAAYPLIPWVAVMIAGYLAGSLFTLAPDLRKRRLFIMGFALIIFYILLRASNMYGDPNPWVIQQKGILYTLLSFISISKYPPSLLYLSITLGGACLLLALFENVRGRVIDFFLVFGKVPLFFYLLHIPLINASAMLWMSVKFGYSVNLFFSSKEDWPSAYEPNLVRAYFVWAVLIATLYFACRWYGKFKQSHSYWWLKYL</sequence>
<keyword evidence="4" id="KW-1185">Reference proteome</keyword>
<accession>A0A4U6DFQ0</accession>
<keyword evidence="1" id="KW-0472">Membrane</keyword>
<feature type="transmembrane region" description="Helical" evidence="1">
    <location>
        <begin position="364"/>
        <end position="382"/>
    </location>
</feature>
<name>A0A4U6DFQ0_9BACT</name>
<feature type="transmembrane region" description="Helical" evidence="1">
    <location>
        <begin position="125"/>
        <end position="145"/>
    </location>
</feature>
<keyword evidence="1" id="KW-1133">Transmembrane helix</keyword>
<dbReference type="Proteomes" id="UP000304900">
    <property type="component" value="Unassembled WGS sequence"/>
</dbReference>
<evidence type="ECO:0000313" key="4">
    <source>
        <dbReference type="Proteomes" id="UP000304900"/>
    </source>
</evidence>
<proteinExistence type="predicted"/>
<comment type="caution">
    <text evidence="3">The sequence shown here is derived from an EMBL/GenBank/DDBJ whole genome shotgun (WGS) entry which is preliminary data.</text>
</comment>
<organism evidence="3 4">
    <name type="scientific">Dyadobacter frigoris</name>
    <dbReference type="NCBI Taxonomy" id="2576211"/>
    <lineage>
        <taxon>Bacteria</taxon>
        <taxon>Pseudomonadati</taxon>
        <taxon>Bacteroidota</taxon>
        <taxon>Cytophagia</taxon>
        <taxon>Cytophagales</taxon>
        <taxon>Spirosomataceae</taxon>
        <taxon>Dyadobacter</taxon>
    </lineage>
</organism>
<reference evidence="3 4" key="1">
    <citation type="submission" date="2019-05" db="EMBL/GenBank/DDBJ databases">
        <title>Dyadobacter AR-3-8 sp. nov., isolated from arctic soil.</title>
        <authorList>
            <person name="Chaudhary D.K."/>
        </authorList>
    </citation>
    <scope>NUCLEOTIDE SEQUENCE [LARGE SCALE GENOMIC DNA]</scope>
    <source>
        <strain evidence="3 4">AR-3-8</strain>
    </source>
</reference>
<feature type="domain" description="Heparan-alpha-glucosaminide N-acetyltransferase catalytic" evidence="2">
    <location>
        <begin position="20"/>
        <end position="224"/>
    </location>
</feature>
<evidence type="ECO:0000313" key="3">
    <source>
        <dbReference type="EMBL" id="TKT93414.1"/>
    </source>
</evidence>
<dbReference type="PANTHER" id="PTHR40407">
    <property type="entry name" value="MEMBRANE PROTEIN-LIKE PROTEIN"/>
    <property type="match status" value="1"/>
</dbReference>
<feature type="transmembrane region" description="Helical" evidence="1">
    <location>
        <begin position="283"/>
        <end position="301"/>
    </location>
</feature>
<feature type="transmembrane region" description="Helical" evidence="1">
    <location>
        <begin position="66"/>
        <end position="86"/>
    </location>
</feature>
<dbReference type="Pfam" id="PF07786">
    <property type="entry name" value="HGSNAT_cat"/>
    <property type="match status" value="1"/>
</dbReference>
<feature type="transmembrane region" description="Helical" evidence="1">
    <location>
        <begin position="206"/>
        <end position="227"/>
    </location>
</feature>
<keyword evidence="1" id="KW-0812">Transmembrane</keyword>
<feature type="transmembrane region" description="Helical" evidence="1">
    <location>
        <begin position="98"/>
        <end position="119"/>
    </location>
</feature>
<feature type="transmembrane region" description="Helical" evidence="1">
    <location>
        <begin position="150"/>
        <end position="169"/>
    </location>
</feature>
<dbReference type="RefSeq" id="WP_137339090.1">
    <property type="nucleotide sequence ID" value="NZ_BSQH01000011.1"/>
</dbReference>
<feature type="transmembrane region" description="Helical" evidence="1">
    <location>
        <begin position="234"/>
        <end position="251"/>
    </location>
</feature>
<dbReference type="InterPro" id="IPR012429">
    <property type="entry name" value="HGSNAT_cat"/>
</dbReference>
<dbReference type="EMBL" id="SZVO01000002">
    <property type="protein sequence ID" value="TKT93414.1"/>
    <property type="molecule type" value="Genomic_DNA"/>
</dbReference>
<dbReference type="PANTHER" id="PTHR40407:SF1">
    <property type="entry name" value="HEPARAN-ALPHA-GLUCOSAMINIDE N-ACETYLTRANSFERASE CATALYTIC DOMAIN-CONTAINING PROTEIN"/>
    <property type="match status" value="1"/>
</dbReference>
<dbReference type="OrthoDB" id="508112at2"/>
<evidence type="ECO:0000256" key="1">
    <source>
        <dbReference type="SAM" id="Phobius"/>
    </source>
</evidence>
<evidence type="ECO:0000259" key="2">
    <source>
        <dbReference type="Pfam" id="PF07786"/>
    </source>
</evidence>
<gene>
    <name evidence="3" type="ORF">FDK13_06070</name>
</gene>
<dbReference type="AlphaFoldDB" id="A0A4U6DFQ0"/>